<protein>
    <submittedName>
        <fullName evidence="3">DUF2231 domain-containing protein</fullName>
    </submittedName>
</protein>
<evidence type="ECO:0000313" key="3">
    <source>
        <dbReference type="EMBL" id="MEV5249908.1"/>
    </source>
</evidence>
<keyword evidence="1" id="KW-0812">Transmembrane</keyword>
<dbReference type="InterPro" id="IPR019251">
    <property type="entry name" value="DUF2231_TM"/>
</dbReference>
<name>A0ABV3JP50_9ACTN</name>
<feature type="transmembrane region" description="Helical" evidence="1">
    <location>
        <begin position="133"/>
        <end position="152"/>
    </location>
</feature>
<dbReference type="EMBL" id="JBFATE010000024">
    <property type="protein sequence ID" value="MEV5249908.1"/>
    <property type="molecule type" value="Genomic_DNA"/>
</dbReference>
<proteinExistence type="predicted"/>
<dbReference type="Pfam" id="PF09990">
    <property type="entry name" value="DUF2231"/>
    <property type="match status" value="1"/>
</dbReference>
<evidence type="ECO:0000313" key="4">
    <source>
        <dbReference type="Proteomes" id="UP001552527"/>
    </source>
</evidence>
<keyword evidence="1" id="KW-0472">Membrane</keyword>
<keyword evidence="4" id="KW-1185">Reference proteome</keyword>
<comment type="caution">
    <text evidence="3">The sequence shown here is derived from an EMBL/GenBank/DDBJ whole genome shotgun (WGS) entry which is preliminary data.</text>
</comment>
<accession>A0ABV3JP50</accession>
<sequence length="166" mass="17521">MFDEVTGLPVHVLVVHAVVVLLPLTALTAITYALVPRWRTILRWPMPIGATLSLGFVYAAGESGGELFAGRAAELRGAELAAAVAHEEQGELLLWYALAFFAVSLMSALLLSSTGYSSTRDQDRRGATKPLQFALAALLVVVAAGTGYQTVLTGHGGSRAVWGAEQ</sequence>
<feature type="domain" description="DUF2231" evidence="2">
    <location>
        <begin position="7"/>
        <end position="162"/>
    </location>
</feature>
<keyword evidence="1" id="KW-1133">Transmembrane helix</keyword>
<evidence type="ECO:0000256" key="1">
    <source>
        <dbReference type="SAM" id="Phobius"/>
    </source>
</evidence>
<gene>
    <name evidence="3" type="ORF">AB0K95_32325</name>
</gene>
<reference evidence="3 4" key="1">
    <citation type="submission" date="2024-06" db="EMBL/GenBank/DDBJ databases">
        <title>The Natural Products Discovery Center: Release of the First 8490 Sequenced Strains for Exploring Actinobacteria Biosynthetic Diversity.</title>
        <authorList>
            <person name="Kalkreuter E."/>
            <person name="Kautsar S.A."/>
            <person name="Yang D."/>
            <person name="Bader C.D."/>
            <person name="Teijaro C.N."/>
            <person name="Fluegel L."/>
            <person name="Davis C.M."/>
            <person name="Simpson J.R."/>
            <person name="Lauterbach L."/>
            <person name="Steele A.D."/>
            <person name="Gui C."/>
            <person name="Meng S."/>
            <person name="Li G."/>
            <person name="Viehrig K."/>
            <person name="Ye F."/>
            <person name="Su P."/>
            <person name="Kiefer A.F."/>
            <person name="Nichols A."/>
            <person name="Cepeda A.J."/>
            <person name="Yan W."/>
            <person name="Fan B."/>
            <person name="Jiang Y."/>
            <person name="Adhikari A."/>
            <person name="Zheng C.-J."/>
            <person name="Schuster L."/>
            <person name="Cowan T.M."/>
            <person name="Smanski M.J."/>
            <person name="Chevrette M.G."/>
            <person name="De Carvalho L.P.S."/>
            <person name="Shen B."/>
        </authorList>
    </citation>
    <scope>NUCLEOTIDE SEQUENCE [LARGE SCALE GENOMIC DNA]</scope>
    <source>
        <strain evidence="3 4">NPDC052768</strain>
    </source>
</reference>
<dbReference type="RefSeq" id="WP_364027526.1">
    <property type="nucleotide sequence ID" value="NZ_JBFATD010000016.1"/>
</dbReference>
<dbReference type="Proteomes" id="UP001552527">
    <property type="component" value="Unassembled WGS sequence"/>
</dbReference>
<feature type="transmembrane region" description="Helical" evidence="1">
    <location>
        <begin position="93"/>
        <end position="112"/>
    </location>
</feature>
<evidence type="ECO:0000259" key="2">
    <source>
        <dbReference type="Pfam" id="PF09990"/>
    </source>
</evidence>
<feature type="transmembrane region" description="Helical" evidence="1">
    <location>
        <begin position="42"/>
        <end position="61"/>
    </location>
</feature>
<feature type="transmembrane region" description="Helical" evidence="1">
    <location>
        <begin position="12"/>
        <end position="35"/>
    </location>
</feature>
<organism evidence="3 4">
    <name type="scientific">Streptomyces werraensis</name>
    <dbReference type="NCBI Taxonomy" id="68284"/>
    <lineage>
        <taxon>Bacteria</taxon>
        <taxon>Bacillati</taxon>
        <taxon>Actinomycetota</taxon>
        <taxon>Actinomycetes</taxon>
        <taxon>Kitasatosporales</taxon>
        <taxon>Streptomycetaceae</taxon>
        <taxon>Streptomyces</taxon>
    </lineage>
</organism>